<dbReference type="InterPro" id="IPR000115">
    <property type="entry name" value="PRibGlycinamide_synth"/>
</dbReference>
<dbReference type="GO" id="GO:0004637">
    <property type="term" value="F:phosphoribosylamine-glycine ligase activity"/>
    <property type="evidence" value="ECO:0000318"/>
    <property type="project" value="GO_Central"/>
</dbReference>
<dbReference type="InterPro" id="IPR016185">
    <property type="entry name" value="PreATP-grasp_dom_sf"/>
</dbReference>
<reference evidence="17 18" key="2">
    <citation type="journal article" date="2003" name="DNA Res.">
        <title>Complete genome structure of Gloeobacter violaceus PCC 7421, a cyanobacterium that lacks thylakoids (supplement).</title>
        <authorList>
            <person name="Nakamura Y."/>
            <person name="Kaneko T."/>
            <person name="Sato S."/>
            <person name="Mimuro M."/>
            <person name="Miyashita H."/>
            <person name="Tsuchiya T."/>
            <person name="Sasamoto S."/>
            <person name="Watanabe A."/>
            <person name="Kawashima K."/>
            <person name="Kishida Y."/>
            <person name="Kiyokawa C."/>
            <person name="Kohara M."/>
            <person name="Matsumoto M."/>
            <person name="Matsuno A."/>
            <person name="Nakazaki N."/>
            <person name="Shimpo S."/>
            <person name="Takeuchi C."/>
            <person name="Yamada M."/>
            <person name="Tabata S."/>
        </authorList>
    </citation>
    <scope>NUCLEOTIDE SEQUENCE [LARGE SCALE GENOMIC DNA]</scope>
    <source>
        <strain evidence="18">ATCC 29082 / PCC 7421</strain>
    </source>
</reference>
<evidence type="ECO:0000256" key="15">
    <source>
        <dbReference type="PROSITE-ProRule" id="PRU00409"/>
    </source>
</evidence>
<evidence type="ECO:0000256" key="9">
    <source>
        <dbReference type="ARBA" id="ARBA00022840"/>
    </source>
</evidence>
<dbReference type="UniPathway" id="UPA00074">
    <property type="reaction ID" value="UER00125"/>
</dbReference>
<evidence type="ECO:0000256" key="8">
    <source>
        <dbReference type="ARBA" id="ARBA00022755"/>
    </source>
</evidence>
<dbReference type="PANTHER" id="PTHR43472">
    <property type="entry name" value="PHOSPHORIBOSYLAMINE--GLYCINE LIGASE"/>
    <property type="match status" value="1"/>
</dbReference>
<evidence type="ECO:0000256" key="5">
    <source>
        <dbReference type="ARBA" id="ARBA00022598"/>
    </source>
</evidence>
<reference evidence="17 18" key="1">
    <citation type="journal article" date="2003" name="DNA Res.">
        <title>Complete genome structure of Gloeobacter violaceus PCC 7421, a cyanobacterium that lacks thylakoids.</title>
        <authorList>
            <person name="Nakamura Y."/>
            <person name="Kaneko T."/>
            <person name="Sato S."/>
            <person name="Mimuro M."/>
            <person name="Miyashita H."/>
            <person name="Tsuchiya T."/>
            <person name="Sasamoto S."/>
            <person name="Watanabe A."/>
            <person name="Kawashima K."/>
            <person name="Kishida Y."/>
            <person name="Kiyokawa C."/>
            <person name="Kohara M."/>
            <person name="Matsumoto M."/>
            <person name="Matsuno A."/>
            <person name="Nakazaki N."/>
            <person name="Shimpo S."/>
            <person name="Takeuchi C."/>
            <person name="Yamada M."/>
            <person name="Tabata S."/>
        </authorList>
    </citation>
    <scope>NUCLEOTIDE SEQUENCE [LARGE SCALE GENOMIC DNA]</scope>
    <source>
        <strain evidence="18">ATCC 29082 / PCC 7421</strain>
    </source>
</reference>
<dbReference type="InterPro" id="IPR020562">
    <property type="entry name" value="PRibGlycinamide_synth_N"/>
</dbReference>
<evidence type="ECO:0000256" key="2">
    <source>
        <dbReference type="ARBA" id="ARBA00001946"/>
    </source>
</evidence>
<name>Q7NGV8_GLOVI</name>
<dbReference type="InterPro" id="IPR020559">
    <property type="entry name" value="PRibGlycinamide_synth_CS"/>
</dbReference>
<dbReference type="GO" id="GO:0006164">
    <property type="term" value="P:purine nucleotide biosynthetic process"/>
    <property type="evidence" value="ECO:0000318"/>
    <property type="project" value="GO_Central"/>
</dbReference>
<gene>
    <name evidence="14 17" type="primary">purD</name>
</gene>
<evidence type="ECO:0000256" key="3">
    <source>
        <dbReference type="ARBA" id="ARBA00005174"/>
    </source>
</evidence>
<dbReference type="eggNOG" id="COG0151">
    <property type="taxonomic scope" value="Bacteria"/>
</dbReference>
<evidence type="ECO:0000313" key="18">
    <source>
        <dbReference type="Proteomes" id="UP000000557"/>
    </source>
</evidence>
<dbReference type="Pfam" id="PF02844">
    <property type="entry name" value="GARS_N"/>
    <property type="match status" value="1"/>
</dbReference>
<dbReference type="InterPro" id="IPR037123">
    <property type="entry name" value="PRibGlycinamide_synth_C_sf"/>
</dbReference>
<comment type="cofactor">
    <cofactor evidence="2">
        <name>Mg(2+)</name>
        <dbReference type="ChEBI" id="CHEBI:18420"/>
    </cofactor>
</comment>
<dbReference type="Gene3D" id="3.40.50.20">
    <property type="match status" value="1"/>
</dbReference>
<dbReference type="Pfam" id="PF01071">
    <property type="entry name" value="GARS_A"/>
    <property type="match status" value="1"/>
</dbReference>
<dbReference type="NCBIfam" id="TIGR00877">
    <property type="entry name" value="purD"/>
    <property type="match status" value="1"/>
</dbReference>
<dbReference type="FunFam" id="3.40.50.20:FF:000006">
    <property type="entry name" value="Phosphoribosylamine--glycine ligase, chloroplastic"/>
    <property type="match status" value="1"/>
</dbReference>
<evidence type="ECO:0000256" key="7">
    <source>
        <dbReference type="ARBA" id="ARBA00022741"/>
    </source>
</evidence>
<dbReference type="InterPro" id="IPR011054">
    <property type="entry name" value="Rudment_hybrid_motif"/>
</dbReference>
<dbReference type="STRING" id="251221.gene:10760282"/>
<dbReference type="PROSITE" id="PS50975">
    <property type="entry name" value="ATP_GRASP"/>
    <property type="match status" value="1"/>
</dbReference>
<evidence type="ECO:0000256" key="13">
    <source>
        <dbReference type="ARBA" id="ARBA00042864"/>
    </source>
</evidence>
<dbReference type="PANTHER" id="PTHR43472:SF1">
    <property type="entry name" value="PHOSPHORIBOSYLAMINE--GLYCINE LIGASE, CHLOROPLASTIC"/>
    <property type="match status" value="1"/>
</dbReference>
<dbReference type="OrthoDB" id="9807240at2"/>
<dbReference type="PhylomeDB" id="Q7NGV8"/>
<dbReference type="PATRIC" id="fig|251221.4.peg.2808"/>
<keyword evidence="5 14" id="KW-0436">Ligase</keyword>
<dbReference type="AlphaFoldDB" id="Q7NGV8"/>
<dbReference type="Gene3D" id="3.30.1490.20">
    <property type="entry name" value="ATP-grasp fold, A domain"/>
    <property type="match status" value="1"/>
</dbReference>
<dbReference type="SMART" id="SM01209">
    <property type="entry name" value="GARS_A"/>
    <property type="match status" value="1"/>
</dbReference>
<dbReference type="PROSITE" id="PS00184">
    <property type="entry name" value="GARS"/>
    <property type="match status" value="1"/>
</dbReference>
<dbReference type="KEGG" id="gvi:glr2779"/>
<comment type="cofactor">
    <cofactor evidence="1">
        <name>Mn(2+)</name>
        <dbReference type="ChEBI" id="CHEBI:29035"/>
    </cofactor>
</comment>
<dbReference type="EnsemblBacteria" id="BAC90720">
    <property type="protein sequence ID" value="BAC90720"/>
    <property type="gene ID" value="BAC90720"/>
</dbReference>
<dbReference type="SUPFAM" id="SSF52440">
    <property type="entry name" value="PreATP-grasp domain"/>
    <property type="match status" value="1"/>
</dbReference>
<comment type="similarity">
    <text evidence="11 14">Belongs to the GARS family.</text>
</comment>
<keyword evidence="7 15" id="KW-0547">Nucleotide-binding</keyword>
<dbReference type="GO" id="GO:0046872">
    <property type="term" value="F:metal ion binding"/>
    <property type="evidence" value="ECO:0007669"/>
    <property type="project" value="UniProtKB-KW"/>
</dbReference>
<evidence type="ECO:0000313" key="17">
    <source>
        <dbReference type="EMBL" id="BAC90720.1"/>
    </source>
</evidence>
<proteinExistence type="inferred from homology"/>
<evidence type="ECO:0000256" key="6">
    <source>
        <dbReference type="ARBA" id="ARBA00022723"/>
    </source>
</evidence>
<dbReference type="HOGENOM" id="CLU_027420_3_1_3"/>
<keyword evidence="6" id="KW-0479">Metal-binding</keyword>
<dbReference type="Pfam" id="PF02843">
    <property type="entry name" value="GARS_C"/>
    <property type="match status" value="1"/>
</dbReference>
<comment type="pathway">
    <text evidence="3 14">Purine metabolism; IMP biosynthesis via de novo pathway; N(1)-(5-phospho-D-ribosyl)glycinamide from 5-phospho-alpha-D-ribose 1-diphosphate: step 2/2.</text>
</comment>
<keyword evidence="8 14" id="KW-0658">Purine biosynthesis</keyword>
<dbReference type="FunCoup" id="Q7NGV8">
    <property type="interactions" value="248"/>
</dbReference>
<comment type="catalytic activity">
    <reaction evidence="14">
        <text>5-phospho-beta-D-ribosylamine + glycine + ATP = N(1)-(5-phospho-beta-D-ribosyl)glycinamide + ADP + phosphate + H(+)</text>
        <dbReference type="Rhea" id="RHEA:17453"/>
        <dbReference type="ChEBI" id="CHEBI:15378"/>
        <dbReference type="ChEBI" id="CHEBI:30616"/>
        <dbReference type="ChEBI" id="CHEBI:43474"/>
        <dbReference type="ChEBI" id="CHEBI:57305"/>
        <dbReference type="ChEBI" id="CHEBI:58681"/>
        <dbReference type="ChEBI" id="CHEBI:143788"/>
        <dbReference type="ChEBI" id="CHEBI:456216"/>
        <dbReference type="EC" id="6.3.4.13"/>
    </reaction>
</comment>
<evidence type="ECO:0000256" key="4">
    <source>
        <dbReference type="ARBA" id="ARBA00013255"/>
    </source>
</evidence>
<dbReference type="Proteomes" id="UP000000557">
    <property type="component" value="Chromosome"/>
</dbReference>
<evidence type="ECO:0000256" key="1">
    <source>
        <dbReference type="ARBA" id="ARBA00001936"/>
    </source>
</evidence>
<dbReference type="EC" id="6.3.4.13" evidence="4 14"/>
<organism evidence="17 18">
    <name type="scientific">Gloeobacter violaceus (strain ATCC 29082 / PCC 7421)</name>
    <dbReference type="NCBI Taxonomy" id="251221"/>
    <lineage>
        <taxon>Bacteria</taxon>
        <taxon>Bacillati</taxon>
        <taxon>Cyanobacteriota</taxon>
        <taxon>Cyanophyceae</taxon>
        <taxon>Gloeobacterales</taxon>
        <taxon>Gloeobacteraceae</taxon>
        <taxon>Gloeobacter</taxon>
    </lineage>
</organism>
<evidence type="ECO:0000256" key="10">
    <source>
        <dbReference type="ARBA" id="ARBA00023211"/>
    </source>
</evidence>
<keyword evidence="10" id="KW-0464">Manganese</keyword>
<keyword evidence="9 15" id="KW-0067">ATP-binding</keyword>
<dbReference type="InterPro" id="IPR020560">
    <property type="entry name" value="PRibGlycinamide_synth_C-dom"/>
</dbReference>
<dbReference type="FunFam" id="3.30.470.20:FF:000018">
    <property type="entry name" value="Trifunctional purine biosynthetic protein adenosine-3"/>
    <property type="match status" value="1"/>
</dbReference>
<dbReference type="GO" id="GO:0009113">
    <property type="term" value="P:purine nucleobase biosynthetic process"/>
    <property type="evidence" value="ECO:0007669"/>
    <property type="project" value="InterPro"/>
</dbReference>
<dbReference type="Gene3D" id="3.30.470.20">
    <property type="entry name" value="ATP-grasp fold, B domain"/>
    <property type="match status" value="1"/>
</dbReference>
<evidence type="ECO:0000256" key="12">
    <source>
        <dbReference type="ARBA" id="ARBA00042242"/>
    </source>
</evidence>
<sequence>MALKILVVGNGGREHCLAWALARSEGVGRIWVAPGNGGTATESKCANLAVSPLDFAALADFAHSERVDLTVVGPEAPLAAGIVDYFQAEGLIIFGPTREGAQLEASKAWAKHLMHEAGVPTAAARSFADIEAARAYVRELGAPLVVKADGLAAGKGVTVAMETAEALAALDELPRFGAAGATVVIEEFMAGEEASVLAFTDGKTIRAMVPAQDHKRVGEGDTGPNTGGMGAYAPAPLVDAALMRQIEERILAPTLTALQKRSIDYRGVLYAGLMIGPDSSVRVIEFNCRLGDPETQVVLPLLETPLEEVLLATAQGSLDRVDLQWKPGAAACVVLAAGGYPGDYRQGDVITGLEEARAQGGLVFHSGTRREKERILSAGGRILAVTALGDALESAIASAYQVVNCIAVKDVHYRRDIGWRALQLCK</sequence>
<dbReference type="InParanoid" id="Q7NGV8"/>
<evidence type="ECO:0000256" key="11">
    <source>
        <dbReference type="ARBA" id="ARBA00038345"/>
    </source>
</evidence>
<dbReference type="InterPro" id="IPR020561">
    <property type="entry name" value="PRibGlycinamid_synth_ATP-grasp"/>
</dbReference>
<dbReference type="SUPFAM" id="SSF56059">
    <property type="entry name" value="Glutathione synthetase ATP-binding domain-like"/>
    <property type="match status" value="1"/>
</dbReference>
<dbReference type="SMART" id="SM01210">
    <property type="entry name" value="GARS_C"/>
    <property type="match status" value="1"/>
</dbReference>
<dbReference type="SUPFAM" id="SSF51246">
    <property type="entry name" value="Rudiment single hybrid motif"/>
    <property type="match status" value="1"/>
</dbReference>
<dbReference type="GO" id="GO:0005524">
    <property type="term" value="F:ATP binding"/>
    <property type="evidence" value="ECO:0007669"/>
    <property type="project" value="UniProtKB-UniRule"/>
</dbReference>
<dbReference type="HAMAP" id="MF_00138">
    <property type="entry name" value="GARS"/>
    <property type="match status" value="1"/>
</dbReference>
<dbReference type="InterPro" id="IPR013815">
    <property type="entry name" value="ATP_grasp_subdomain_1"/>
</dbReference>
<feature type="domain" description="ATP-grasp" evidence="16">
    <location>
        <begin position="111"/>
        <end position="315"/>
    </location>
</feature>
<evidence type="ECO:0000259" key="16">
    <source>
        <dbReference type="PROSITE" id="PS50975"/>
    </source>
</evidence>
<dbReference type="GO" id="GO:0006189">
    <property type="term" value="P:'de novo' IMP biosynthetic process"/>
    <property type="evidence" value="ECO:0007669"/>
    <property type="project" value="UniProtKB-UniRule"/>
</dbReference>
<keyword evidence="18" id="KW-1185">Reference proteome</keyword>
<dbReference type="FunFam" id="3.90.600.10:FF:000001">
    <property type="entry name" value="Trifunctional purine biosynthetic protein adenosine-3"/>
    <property type="match status" value="1"/>
</dbReference>
<protein>
    <recommendedName>
        <fullName evidence="4 14">Phosphoribosylamine--glycine ligase</fullName>
        <ecNumber evidence="4 14">6.3.4.13</ecNumber>
    </recommendedName>
    <alternativeName>
        <fullName evidence="14">GARS</fullName>
    </alternativeName>
    <alternativeName>
        <fullName evidence="12 14">Glycinamide ribonucleotide synthetase</fullName>
    </alternativeName>
    <alternativeName>
        <fullName evidence="13 14">Phosphoribosylglycinamide synthetase</fullName>
    </alternativeName>
</protein>
<dbReference type="EMBL" id="BA000045">
    <property type="protein sequence ID" value="BAC90720.1"/>
    <property type="molecule type" value="Genomic_DNA"/>
</dbReference>
<evidence type="ECO:0000256" key="14">
    <source>
        <dbReference type="HAMAP-Rule" id="MF_00138"/>
    </source>
</evidence>
<accession>Q7NGV8</accession>
<dbReference type="Gene3D" id="3.90.600.10">
    <property type="entry name" value="Phosphoribosylglycinamide synthetase, C-terminal domain"/>
    <property type="match status" value="1"/>
</dbReference>
<dbReference type="InterPro" id="IPR011761">
    <property type="entry name" value="ATP-grasp"/>
</dbReference>